<proteinExistence type="predicted"/>
<dbReference type="STRING" id="29170.A0A368GBL8"/>
<organism evidence="1 2">
    <name type="scientific">Ancylostoma caninum</name>
    <name type="common">Dog hookworm</name>
    <dbReference type="NCBI Taxonomy" id="29170"/>
    <lineage>
        <taxon>Eukaryota</taxon>
        <taxon>Metazoa</taxon>
        <taxon>Ecdysozoa</taxon>
        <taxon>Nematoda</taxon>
        <taxon>Chromadorea</taxon>
        <taxon>Rhabditida</taxon>
        <taxon>Rhabditina</taxon>
        <taxon>Rhabditomorpha</taxon>
        <taxon>Strongyloidea</taxon>
        <taxon>Ancylostomatidae</taxon>
        <taxon>Ancylostomatinae</taxon>
        <taxon>Ancylostoma</taxon>
    </lineage>
</organism>
<dbReference type="OrthoDB" id="10579816at2759"/>
<name>A0A368GBL8_ANCCA</name>
<evidence type="ECO:0000313" key="1">
    <source>
        <dbReference type="EMBL" id="RCN40395.1"/>
    </source>
</evidence>
<dbReference type="Proteomes" id="UP000252519">
    <property type="component" value="Unassembled WGS sequence"/>
</dbReference>
<reference evidence="1 2" key="1">
    <citation type="submission" date="2014-10" db="EMBL/GenBank/DDBJ databases">
        <title>Draft genome of the hookworm Ancylostoma caninum.</title>
        <authorList>
            <person name="Mitreva M."/>
        </authorList>
    </citation>
    <scope>NUCLEOTIDE SEQUENCE [LARGE SCALE GENOMIC DNA]</scope>
    <source>
        <strain evidence="1 2">Baltimore</strain>
    </source>
</reference>
<dbReference type="AlphaFoldDB" id="A0A368GBL8"/>
<gene>
    <name evidence="1" type="ORF">ANCCAN_13686</name>
</gene>
<sequence length="106" mass="12470">MTDTRAMLAKKIKQYTAAVYSTKDLLSLVDHNDIDTRKELIDTLKRNQDILEKSTQEQRELIVQLRKFRTEVTKARKKKMALDTALEPGERTKIQNLDRTLRQHCK</sequence>
<dbReference type="EMBL" id="JOJR01000287">
    <property type="protein sequence ID" value="RCN40395.1"/>
    <property type="molecule type" value="Genomic_DNA"/>
</dbReference>
<evidence type="ECO:0000313" key="2">
    <source>
        <dbReference type="Proteomes" id="UP000252519"/>
    </source>
</evidence>
<accession>A0A368GBL8</accession>
<keyword evidence="2" id="KW-1185">Reference proteome</keyword>
<protein>
    <submittedName>
        <fullName evidence="1">Uncharacterized protein</fullName>
    </submittedName>
</protein>
<comment type="caution">
    <text evidence="1">The sequence shown here is derived from an EMBL/GenBank/DDBJ whole genome shotgun (WGS) entry which is preliminary data.</text>
</comment>